<gene>
    <name evidence="1" type="ORF">JA13_194</name>
</gene>
<evidence type="ECO:0000313" key="1">
    <source>
        <dbReference type="EMBL" id="AXG66597.1"/>
    </source>
</evidence>
<organism evidence="1 2">
    <name type="scientific">Dickeya phage vB_DsoM_JA13</name>
    <dbReference type="NCBI Taxonomy" id="2283030"/>
    <lineage>
        <taxon>Viruses</taxon>
        <taxon>Duplodnaviria</taxon>
        <taxon>Heunggongvirae</taxon>
        <taxon>Uroviricota</taxon>
        <taxon>Caudoviricetes</taxon>
        <taxon>Salmondvirus</taxon>
        <taxon>Salmondvirus JA11</taxon>
    </lineage>
</organism>
<evidence type="ECO:0000313" key="2">
    <source>
        <dbReference type="Proteomes" id="UP000263742"/>
    </source>
</evidence>
<name>A0A384ZWJ1_9CAUD</name>
<protein>
    <submittedName>
        <fullName evidence="1">Uncharacterized protein</fullName>
    </submittedName>
</protein>
<reference evidence="1 2" key="1">
    <citation type="journal article" date="2018" name="Front. Microbiol.">
        <title>Jumbo Bacteriophages Are Represented Within an Increasing Diversity of Environmental Viruses Infecting the Emerging Phytopathogen, Dickeya solani.</title>
        <authorList>
            <person name="Day A.W."/>
            <person name="Ahn J."/>
            <person name="Salmond G.P.C."/>
        </authorList>
    </citation>
    <scope>NUCLEOTIDE SEQUENCE [LARGE SCALE GENOMIC DNA]</scope>
</reference>
<sequence length="110" mass="12433">MLIDELNRKGEDNQVFPITLDSPLAMYEAEGMIFVGCLADYGDGIWILDPHLYNTETDTYSPVKISFKFTNGEDIHKVTNSDTIRHHAKTANFNLGMISGIPFVFPTRIH</sequence>
<proteinExistence type="predicted"/>
<dbReference type="EMBL" id="MH460460">
    <property type="protein sequence ID" value="AXG66597.1"/>
    <property type="molecule type" value="Genomic_DNA"/>
</dbReference>
<accession>A0A384ZWJ1</accession>
<dbReference type="Proteomes" id="UP000263742">
    <property type="component" value="Segment"/>
</dbReference>